<dbReference type="AlphaFoldDB" id="A0A9D1XBL2"/>
<sequence length="360" mass="39478">MNKGILLLAALCFPFYSCIREEAPNAEADILSCTVPGDVLRAVPEIGNESVALYVRSEVDLKNLAPEFTITEGATIEPESGTARDFSSPQVYTVTSEDGLWHKNYTVRCVMSNIGTKYDFERVRMEPKNGRFQIFYDIFSEGDTVDWGSANAGYALTGMAASVADYPTTQAEDGYVGKCARLVTRSTGTFGSWVGMDLAAGNLFIGSFDVSSALTNAPAATHFGKPFEQVPTYLSGYYKYKSGDQYLVNGQEVSGKRDKCDIYAVFYETDENTSYLDGTNALTHPNLVALARISDQKETDEWVHFNIPFVMQAGKEIDSLKLRNGVYRLGVVFSSSIHGDLFEGAIGSTLMIDEVEVSCE</sequence>
<reference evidence="2" key="1">
    <citation type="journal article" date="2021" name="PeerJ">
        <title>Extensive microbial diversity within the chicken gut microbiome revealed by metagenomics and culture.</title>
        <authorList>
            <person name="Gilroy R."/>
            <person name="Ravi A."/>
            <person name="Getino M."/>
            <person name="Pursley I."/>
            <person name="Horton D.L."/>
            <person name="Alikhan N.F."/>
            <person name="Baker D."/>
            <person name="Gharbi K."/>
            <person name="Hall N."/>
            <person name="Watson M."/>
            <person name="Adriaenssens E.M."/>
            <person name="Foster-Nyarko E."/>
            <person name="Jarju S."/>
            <person name="Secka A."/>
            <person name="Antonio M."/>
            <person name="Oren A."/>
            <person name="Chaudhuri R.R."/>
            <person name="La Ragione R."/>
            <person name="Hildebrand F."/>
            <person name="Pallen M.J."/>
        </authorList>
    </citation>
    <scope>NUCLEOTIDE SEQUENCE</scope>
    <source>
        <strain evidence="2">ChiGjej6B6-14162</strain>
    </source>
</reference>
<dbReference type="Gene3D" id="2.60.120.890">
    <property type="entry name" value="BT2081, beta-jelly-roll domain"/>
    <property type="match status" value="1"/>
</dbReference>
<protein>
    <submittedName>
        <fullName evidence="2">PCMD domain-containing protein</fullName>
    </submittedName>
</protein>
<accession>A0A9D1XBL2</accession>
<gene>
    <name evidence="2" type="ORF">H9977_08260</name>
</gene>
<evidence type="ECO:0000313" key="2">
    <source>
        <dbReference type="EMBL" id="HIX75005.1"/>
    </source>
</evidence>
<reference evidence="2" key="2">
    <citation type="submission" date="2021-04" db="EMBL/GenBank/DDBJ databases">
        <authorList>
            <person name="Gilroy R."/>
        </authorList>
    </citation>
    <scope>NUCLEOTIDE SEQUENCE</scope>
    <source>
        <strain evidence="2">ChiGjej6B6-14162</strain>
    </source>
</reference>
<comment type="caution">
    <text evidence="2">The sequence shown here is derived from an EMBL/GenBank/DDBJ whole genome shotgun (WGS) entry which is preliminary data.</text>
</comment>
<feature type="domain" description="Putative carbohydrate metabolism" evidence="1">
    <location>
        <begin position="119"/>
        <end position="357"/>
    </location>
</feature>
<dbReference type="EMBL" id="DXEL01000056">
    <property type="protein sequence ID" value="HIX75005.1"/>
    <property type="molecule type" value="Genomic_DNA"/>
</dbReference>
<organism evidence="2 3">
    <name type="scientific">Candidatus Parabacteroides intestinipullorum</name>
    <dbReference type="NCBI Taxonomy" id="2838723"/>
    <lineage>
        <taxon>Bacteria</taxon>
        <taxon>Pseudomonadati</taxon>
        <taxon>Bacteroidota</taxon>
        <taxon>Bacteroidia</taxon>
        <taxon>Bacteroidales</taxon>
        <taxon>Tannerellaceae</taxon>
        <taxon>Parabacteroides</taxon>
    </lineage>
</organism>
<dbReference type="Proteomes" id="UP000886740">
    <property type="component" value="Unassembled WGS sequence"/>
</dbReference>
<dbReference type="Gene3D" id="2.60.40.2340">
    <property type="match status" value="1"/>
</dbReference>
<evidence type="ECO:0000259" key="1">
    <source>
        <dbReference type="Pfam" id="PF13201"/>
    </source>
</evidence>
<dbReference type="InterPro" id="IPR038653">
    <property type="entry name" value="Put_CMD_sf"/>
</dbReference>
<proteinExistence type="predicted"/>
<evidence type="ECO:0000313" key="3">
    <source>
        <dbReference type="Proteomes" id="UP000886740"/>
    </source>
</evidence>
<name>A0A9D1XBL2_9BACT</name>
<dbReference type="InterPro" id="IPR025112">
    <property type="entry name" value="PCMD"/>
</dbReference>
<dbReference type="Pfam" id="PF13201">
    <property type="entry name" value="PCMD"/>
    <property type="match status" value="1"/>
</dbReference>